<evidence type="ECO:0000313" key="3">
    <source>
        <dbReference type="Proteomes" id="UP000449846"/>
    </source>
</evidence>
<accession>A0A844HPP1</accession>
<dbReference type="Proteomes" id="UP000449846">
    <property type="component" value="Unassembled WGS sequence"/>
</dbReference>
<sequence length="69" mass="7729">MAPKDKYNKIFSPQAPQTALDRTTTEARLIIADHNQRRDELTASLKEARLAKEAAELAQGKPAPTKRKK</sequence>
<keyword evidence="1" id="KW-0175">Coiled coil</keyword>
<dbReference type="RefSeq" id="WP_155040315.1">
    <property type="nucleotide sequence ID" value="NZ_JBHGCD010000015.1"/>
</dbReference>
<dbReference type="AlphaFoldDB" id="A0A844HPP1"/>
<reference evidence="2 3" key="1">
    <citation type="submission" date="2019-11" db="EMBL/GenBank/DDBJ databases">
        <authorList>
            <person name="Dong K."/>
        </authorList>
    </citation>
    <scope>NUCLEOTIDE SEQUENCE [LARGE SCALE GENOMIC DNA]</scope>
    <source>
        <strain evidence="2 3">NBRC 112902</strain>
    </source>
</reference>
<keyword evidence="3" id="KW-1185">Reference proteome</keyword>
<gene>
    <name evidence="2" type="ORF">GL300_14250</name>
</gene>
<dbReference type="EMBL" id="WMIG01000007">
    <property type="protein sequence ID" value="MTH60374.1"/>
    <property type="molecule type" value="Genomic_DNA"/>
</dbReference>
<proteinExistence type="predicted"/>
<feature type="coiled-coil region" evidence="1">
    <location>
        <begin position="31"/>
        <end position="58"/>
    </location>
</feature>
<name>A0A844HPP1_9RHOB</name>
<comment type="caution">
    <text evidence="2">The sequence shown here is derived from an EMBL/GenBank/DDBJ whole genome shotgun (WGS) entry which is preliminary data.</text>
</comment>
<evidence type="ECO:0000256" key="1">
    <source>
        <dbReference type="SAM" id="Coils"/>
    </source>
</evidence>
<evidence type="ECO:0000313" key="2">
    <source>
        <dbReference type="EMBL" id="MTH60374.1"/>
    </source>
</evidence>
<organism evidence="2 3">
    <name type="scientific">Paracoccus litorisediminis</name>
    <dbReference type="NCBI Taxonomy" id="2006130"/>
    <lineage>
        <taxon>Bacteria</taxon>
        <taxon>Pseudomonadati</taxon>
        <taxon>Pseudomonadota</taxon>
        <taxon>Alphaproteobacteria</taxon>
        <taxon>Rhodobacterales</taxon>
        <taxon>Paracoccaceae</taxon>
        <taxon>Paracoccus</taxon>
    </lineage>
</organism>
<dbReference type="OrthoDB" id="7778804at2"/>
<protein>
    <submittedName>
        <fullName evidence="2">Uncharacterized protein</fullName>
    </submittedName>
</protein>